<keyword evidence="2" id="KW-0805">Transcription regulation</keyword>
<dbReference type="SUPFAM" id="SSF88946">
    <property type="entry name" value="Sigma2 domain of RNA polymerase sigma factors"/>
    <property type="match status" value="1"/>
</dbReference>
<dbReference type="Proteomes" id="UP001179361">
    <property type="component" value="Unassembled WGS sequence"/>
</dbReference>
<dbReference type="InterPro" id="IPR014284">
    <property type="entry name" value="RNA_pol_sigma-70_dom"/>
</dbReference>
<evidence type="ECO:0000256" key="1">
    <source>
        <dbReference type="ARBA" id="ARBA00010641"/>
    </source>
</evidence>
<proteinExistence type="inferred from homology"/>
<dbReference type="InterPro" id="IPR007627">
    <property type="entry name" value="RNA_pol_sigma70_r2"/>
</dbReference>
<evidence type="ECO:0000313" key="8">
    <source>
        <dbReference type="Proteomes" id="UP001179361"/>
    </source>
</evidence>
<dbReference type="CDD" id="cd06171">
    <property type="entry name" value="Sigma70_r4"/>
    <property type="match status" value="1"/>
</dbReference>
<dbReference type="Gene3D" id="1.10.10.10">
    <property type="entry name" value="Winged helix-like DNA-binding domain superfamily/Winged helix DNA-binding domain"/>
    <property type="match status" value="1"/>
</dbReference>
<evidence type="ECO:0000259" key="5">
    <source>
        <dbReference type="Pfam" id="PF04542"/>
    </source>
</evidence>
<evidence type="ECO:0000313" key="7">
    <source>
        <dbReference type="EMBL" id="MCD2515368.1"/>
    </source>
</evidence>
<evidence type="ECO:0000256" key="4">
    <source>
        <dbReference type="ARBA" id="ARBA00023163"/>
    </source>
</evidence>
<dbReference type="Pfam" id="PF08281">
    <property type="entry name" value="Sigma70_r4_2"/>
    <property type="match status" value="1"/>
</dbReference>
<accession>A0ABS8Q0T7</accession>
<evidence type="ECO:0000256" key="3">
    <source>
        <dbReference type="ARBA" id="ARBA00023082"/>
    </source>
</evidence>
<dbReference type="Pfam" id="PF04542">
    <property type="entry name" value="Sigma70_r2"/>
    <property type="match status" value="1"/>
</dbReference>
<dbReference type="InterPro" id="IPR013324">
    <property type="entry name" value="RNA_pol_sigma_r3/r4-like"/>
</dbReference>
<dbReference type="SUPFAM" id="SSF88659">
    <property type="entry name" value="Sigma3 and sigma4 domains of RNA polymerase sigma factors"/>
    <property type="match status" value="1"/>
</dbReference>
<comment type="caution">
    <text evidence="7">The sequence shown here is derived from an EMBL/GenBank/DDBJ whole genome shotgun (WGS) entry which is preliminary data.</text>
</comment>
<dbReference type="PANTHER" id="PTHR43133:SF62">
    <property type="entry name" value="RNA POLYMERASE SIGMA FACTOR SIGZ"/>
    <property type="match status" value="1"/>
</dbReference>
<dbReference type="PANTHER" id="PTHR43133">
    <property type="entry name" value="RNA POLYMERASE ECF-TYPE SIGMA FACTO"/>
    <property type="match status" value="1"/>
</dbReference>
<gene>
    <name evidence="7" type="ORF">LQ564_03470</name>
</gene>
<reference evidence="7" key="1">
    <citation type="submission" date="2021-11" db="EMBL/GenBank/DDBJ databases">
        <title>The complete genome of Massilia sp sp. G4R7.</title>
        <authorList>
            <person name="Liu L."/>
            <person name="Yue J."/>
            <person name="Yuan J."/>
            <person name="Yang F."/>
            <person name="Li L."/>
        </authorList>
    </citation>
    <scope>NUCLEOTIDE SEQUENCE</scope>
    <source>
        <strain evidence="7">G4R7</strain>
    </source>
</reference>
<keyword evidence="4" id="KW-0804">Transcription</keyword>
<dbReference type="EMBL" id="JAJNOC010000001">
    <property type="protein sequence ID" value="MCD2515368.1"/>
    <property type="molecule type" value="Genomic_DNA"/>
</dbReference>
<protein>
    <submittedName>
        <fullName evidence="7">Sigma-70 family RNA polymerase sigma factor</fullName>
    </submittedName>
</protein>
<comment type="similarity">
    <text evidence="1">Belongs to the sigma-70 factor family. ECF subfamily.</text>
</comment>
<organism evidence="7 8">
    <name type="scientific">Massilia phyllostachyos</name>
    <dbReference type="NCBI Taxonomy" id="2898585"/>
    <lineage>
        <taxon>Bacteria</taxon>
        <taxon>Pseudomonadati</taxon>
        <taxon>Pseudomonadota</taxon>
        <taxon>Betaproteobacteria</taxon>
        <taxon>Burkholderiales</taxon>
        <taxon>Oxalobacteraceae</taxon>
        <taxon>Telluria group</taxon>
        <taxon>Massilia</taxon>
    </lineage>
</organism>
<feature type="domain" description="RNA polymerase sigma-70 region 2" evidence="5">
    <location>
        <begin position="2"/>
        <end position="52"/>
    </location>
</feature>
<dbReference type="NCBIfam" id="TIGR02937">
    <property type="entry name" value="sigma70-ECF"/>
    <property type="match status" value="1"/>
</dbReference>
<dbReference type="InterPro" id="IPR036388">
    <property type="entry name" value="WH-like_DNA-bd_sf"/>
</dbReference>
<dbReference type="InterPro" id="IPR013249">
    <property type="entry name" value="RNA_pol_sigma70_r4_t2"/>
</dbReference>
<evidence type="ECO:0000256" key="2">
    <source>
        <dbReference type="ARBA" id="ARBA00023015"/>
    </source>
</evidence>
<dbReference type="Gene3D" id="1.10.1740.10">
    <property type="match status" value="1"/>
</dbReference>
<feature type="domain" description="RNA polymerase sigma factor 70 region 4 type 2" evidence="6">
    <location>
        <begin position="88"/>
        <end position="140"/>
    </location>
</feature>
<sequence>MRRPELAEEVLQESFIAIWNHSNEYQNSMSAPMTWMTTIVRNKSFDLLRRAGEEVDLDAGDFDQRVMAGARDMGANPADAFELSSEARALAACLAVLEEKQRDVIGLAFFHDLSHGDVARRLALPVGTVKTWIRRGLVRLHACLTGGRTA</sequence>
<evidence type="ECO:0000259" key="6">
    <source>
        <dbReference type="Pfam" id="PF08281"/>
    </source>
</evidence>
<keyword evidence="3" id="KW-0731">Sigma factor</keyword>
<dbReference type="InterPro" id="IPR013325">
    <property type="entry name" value="RNA_pol_sigma_r2"/>
</dbReference>
<dbReference type="InterPro" id="IPR039425">
    <property type="entry name" value="RNA_pol_sigma-70-like"/>
</dbReference>
<keyword evidence="8" id="KW-1185">Reference proteome</keyword>
<name>A0ABS8Q0T7_9BURK</name>